<dbReference type="PANTHER" id="PTHR12363:SF33">
    <property type="entry name" value="IMPORTIN-13"/>
    <property type="match status" value="1"/>
</dbReference>
<protein>
    <recommendedName>
        <fullName evidence="6">Exportin-1/Importin-beta-like domain-containing protein</fullName>
    </recommendedName>
</protein>
<dbReference type="InterPro" id="IPR051345">
    <property type="entry name" value="Importin_beta-like_NTR"/>
</dbReference>
<evidence type="ECO:0000256" key="2">
    <source>
        <dbReference type="ARBA" id="ARBA00007991"/>
    </source>
</evidence>
<keyword evidence="3" id="KW-0813">Transport</keyword>
<dbReference type="InterPro" id="IPR016024">
    <property type="entry name" value="ARM-type_fold"/>
</dbReference>
<gene>
    <name evidence="5" type="ORF">SVIM_LOCUS229135</name>
</gene>
<comment type="subcellular location">
    <subcellularLocation>
        <location evidence="1">Nucleus</location>
    </subcellularLocation>
</comment>
<accession>A0A6N2LH45</accession>
<dbReference type="InterPro" id="IPR011989">
    <property type="entry name" value="ARM-like"/>
</dbReference>
<organism evidence="5">
    <name type="scientific">Salix viminalis</name>
    <name type="common">Common osier</name>
    <name type="synonym">Basket willow</name>
    <dbReference type="NCBI Taxonomy" id="40686"/>
    <lineage>
        <taxon>Eukaryota</taxon>
        <taxon>Viridiplantae</taxon>
        <taxon>Streptophyta</taxon>
        <taxon>Embryophyta</taxon>
        <taxon>Tracheophyta</taxon>
        <taxon>Spermatophyta</taxon>
        <taxon>Magnoliopsida</taxon>
        <taxon>eudicotyledons</taxon>
        <taxon>Gunneridae</taxon>
        <taxon>Pentapetalae</taxon>
        <taxon>rosids</taxon>
        <taxon>fabids</taxon>
        <taxon>Malpighiales</taxon>
        <taxon>Salicaceae</taxon>
        <taxon>Saliceae</taxon>
        <taxon>Salix</taxon>
    </lineage>
</organism>
<dbReference type="PANTHER" id="PTHR12363">
    <property type="entry name" value="TRANSPORTIN 3 AND IMPORTIN 13"/>
    <property type="match status" value="1"/>
</dbReference>
<sequence length="116" mass="12562">MRPCPALENGHNQWHPAEAALFCIRAISNNVSTVEAEVMPKIMSLLLELPHEPQLLQTVCLTIGAYSNWLDAATDGFPLLSSVIKVLLSGMDKSEDSAAAAAVAFRHICDGTVLFR</sequence>
<dbReference type="GO" id="GO:0006606">
    <property type="term" value="P:protein import into nucleus"/>
    <property type="evidence" value="ECO:0007669"/>
    <property type="project" value="TreeGrafter"/>
</dbReference>
<evidence type="ECO:0008006" key="6">
    <source>
        <dbReference type="Google" id="ProtNLM"/>
    </source>
</evidence>
<evidence type="ECO:0000313" key="5">
    <source>
        <dbReference type="EMBL" id="VFU40230.1"/>
    </source>
</evidence>
<evidence type="ECO:0000256" key="3">
    <source>
        <dbReference type="ARBA" id="ARBA00022448"/>
    </source>
</evidence>
<evidence type="ECO:0000256" key="4">
    <source>
        <dbReference type="ARBA" id="ARBA00023242"/>
    </source>
</evidence>
<dbReference type="SUPFAM" id="SSF48371">
    <property type="entry name" value="ARM repeat"/>
    <property type="match status" value="1"/>
</dbReference>
<dbReference type="EMBL" id="CAADRP010001541">
    <property type="protein sequence ID" value="VFU40230.1"/>
    <property type="molecule type" value="Genomic_DNA"/>
</dbReference>
<comment type="similarity">
    <text evidence="2">Belongs to the importin beta family.</text>
</comment>
<keyword evidence="4" id="KW-0539">Nucleus</keyword>
<dbReference type="GO" id="GO:0005634">
    <property type="term" value="C:nucleus"/>
    <property type="evidence" value="ECO:0007669"/>
    <property type="project" value="UniProtKB-SubCell"/>
</dbReference>
<reference evidence="5" key="1">
    <citation type="submission" date="2019-03" db="EMBL/GenBank/DDBJ databases">
        <authorList>
            <person name="Mank J."/>
            <person name="Almeida P."/>
        </authorList>
    </citation>
    <scope>NUCLEOTIDE SEQUENCE</scope>
    <source>
        <strain evidence="5">78183</strain>
    </source>
</reference>
<dbReference type="AlphaFoldDB" id="A0A6N2LH45"/>
<dbReference type="GO" id="GO:0005737">
    <property type="term" value="C:cytoplasm"/>
    <property type="evidence" value="ECO:0007669"/>
    <property type="project" value="TreeGrafter"/>
</dbReference>
<evidence type="ECO:0000256" key="1">
    <source>
        <dbReference type="ARBA" id="ARBA00004123"/>
    </source>
</evidence>
<dbReference type="Gene3D" id="1.25.10.10">
    <property type="entry name" value="Leucine-rich Repeat Variant"/>
    <property type="match status" value="1"/>
</dbReference>
<name>A0A6N2LH45_SALVM</name>
<proteinExistence type="inferred from homology"/>